<dbReference type="InterPro" id="IPR054542">
    <property type="entry name" value="Cys_met_metab_PP"/>
</dbReference>
<dbReference type="GO" id="GO:0004123">
    <property type="term" value="F:cystathionine gamma-lyase activity"/>
    <property type="evidence" value="ECO:0007669"/>
    <property type="project" value="TreeGrafter"/>
</dbReference>
<keyword evidence="7" id="KW-1185">Reference proteome</keyword>
<dbReference type="GO" id="GO:0019346">
    <property type="term" value="P:transsulfuration"/>
    <property type="evidence" value="ECO:0007669"/>
    <property type="project" value="InterPro"/>
</dbReference>
<evidence type="ECO:0000313" key="6">
    <source>
        <dbReference type="EMBL" id="PXY44668.1"/>
    </source>
</evidence>
<dbReference type="InterPro" id="IPR000277">
    <property type="entry name" value="Cys/Met-Metab_PyrdxlP-dep_enz"/>
</dbReference>
<dbReference type="RefSeq" id="WP_110347391.1">
    <property type="nucleotide sequence ID" value="NZ_QJHL01000003.1"/>
</dbReference>
<evidence type="ECO:0000256" key="5">
    <source>
        <dbReference type="RuleBase" id="RU362118"/>
    </source>
</evidence>
<dbReference type="FunFam" id="3.90.1150.10:FF:000008">
    <property type="entry name" value="Cystathionine gamma-synthase"/>
    <property type="match status" value="1"/>
</dbReference>
<proteinExistence type="inferred from homology"/>
<evidence type="ECO:0000256" key="3">
    <source>
        <dbReference type="ARBA" id="ARBA00022898"/>
    </source>
</evidence>
<comment type="caution">
    <text evidence="6">The sequence shown here is derived from an EMBL/GenBank/DDBJ whole genome shotgun (WGS) entry which is preliminary data.</text>
</comment>
<comment type="cofactor">
    <cofactor evidence="1 5">
        <name>pyridoxal 5'-phosphate</name>
        <dbReference type="ChEBI" id="CHEBI:597326"/>
    </cofactor>
</comment>
<dbReference type="AlphaFoldDB" id="A0A2V4C060"/>
<dbReference type="PANTHER" id="PTHR11808:SF15">
    <property type="entry name" value="CYSTATHIONINE GAMMA-LYASE"/>
    <property type="match status" value="1"/>
</dbReference>
<gene>
    <name evidence="6" type="ORF">DMB68_14515</name>
</gene>
<dbReference type="InterPro" id="IPR015421">
    <property type="entry name" value="PyrdxlP-dep_Trfase_major"/>
</dbReference>
<dbReference type="GO" id="GO:0019343">
    <property type="term" value="P:cysteine biosynthetic process via cystathionine"/>
    <property type="evidence" value="ECO:0007669"/>
    <property type="project" value="TreeGrafter"/>
</dbReference>
<evidence type="ECO:0000313" key="7">
    <source>
        <dbReference type="Proteomes" id="UP000247681"/>
    </source>
</evidence>
<keyword evidence="3 4" id="KW-0663">Pyridoxal phosphate</keyword>
<dbReference type="OrthoDB" id="9803729at2"/>
<dbReference type="InterPro" id="IPR015422">
    <property type="entry name" value="PyrdxlP-dep_Trfase_small"/>
</dbReference>
<dbReference type="InterPro" id="IPR015424">
    <property type="entry name" value="PyrdxlP-dep_Trfase"/>
</dbReference>
<dbReference type="SUPFAM" id="SSF53383">
    <property type="entry name" value="PLP-dependent transferases"/>
    <property type="match status" value="1"/>
</dbReference>
<evidence type="ECO:0000256" key="1">
    <source>
        <dbReference type="ARBA" id="ARBA00001933"/>
    </source>
</evidence>
<sequence length="380" mass="41594">MKFNTKVIHGGQHHDPVTGAVMPPVFQTSTFVQTSPGQPLGDYEYSRASNPTRTALENALASIENGTRGLAFSSGLAATDCILRSFKAGDEVIAMDDLYGGTYRMFSRIYKDSGIKFHFVDMTDITKLKSLINENTKLVWVETPTNPLMKLADIEEIAKITKENKIWLAVDNTFATPYLQKPLDLGADIVMHSATKYLGGHSDVIAGALVVKDQAMGEQLHFQQFATGATLGPMDSFLVLRGIKTLSLRVQRHCENGEKVVDFLSNHPKIKTVYYPGLTSHPFHEIAKKQMKAFGGMVSFTFVSGKKEDSIAFLEKLKVFTLAESLGGVESLANHPALMTHASIPADKRAEVGITDDLVRLSVGIEDAEDLIADLEQALS</sequence>
<feature type="modified residue" description="N6-(pyridoxal phosphate)lysine" evidence="4">
    <location>
        <position position="196"/>
    </location>
</feature>
<dbReference type="GO" id="GO:0003962">
    <property type="term" value="F:cystathionine gamma-synthase activity"/>
    <property type="evidence" value="ECO:0007669"/>
    <property type="project" value="TreeGrafter"/>
</dbReference>
<accession>A0A2V4C060</accession>
<comment type="similarity">
    <text evidence="2 5">Belongs to the trans-sulfuration enzymes family.</text>
</comment>
<dbReference type="FunFam" id="3.40.640.10:FF:000009">
    <property type="entry name" value="Cystathionine gamma-synthase homolog"/>
    <property type="match status" value="1"/>
</dbReference>
<dbReference type="PIRSF" id="PIRSF001434">
    <property type="entry name" value="CGS"/>
    <property type="match status" value="1"/>
</dbReference>
<dbReference type="PROSITE" id="PS00868">
    <property type="entry name" value="CYS_MET_METAB_PP"/>
    <property type="match status" value="1"/>
</dbReference>
<reference evidence="6 7" key="1">
    <citation type="submission" date="2018-05" db="EMBL/GenBank/DDBJ databases">
        <title>Flavobacterium sp. strain IMCC34758, incomplete genome.</title>
        <authorList>
            <person name="Joung Y."/>
        </authorList>
    </citation>
    <scope>NUCLEOTIDE SEQUENCE [LARGE SCALE GENOMIC DNA]</scope>
    <source>
        <strain evidence="6 7">IMCC34758</strain>
    </source>
</reference>
<evidence type="ECO:0000256" key="4">
    <source>
        <dbReference type="PIRSR" id="PIRSR001434-2"/>
    </source>
</evidence>
<evidence type="ECO:0000256" key="2">
    <source>
        <dbReference type="ARBA" id="ARBA00009077"/>
    </source>
</evidence>
<dbReference type="GO" id="GO:0030170">
    <property type="term" value="F:pyridoxal phosphate binding"/>
    <property type="evidence" value="ECO:0007669"/>
    <property type="project" value="InterPro"/>
</dbReference>
<dbReference type="Gene3D" id="3.90.1150.10">
    <property type="entry name" value="Aspartate Aminotransferase, domain 1"/>
    <property type="match status" value="1"/>
</dbReference>
<dbReference type="NCBIfam" id="NF005871">
    <property type="entry name" value="PRK07811.1"/>
    <property type="match status" value="1"/>
</dbReference>
<dbReference type="CDD" id="cd00614">
    <property type="entry name" value="CGS_like"/>
    <property type="match status" value="1"/>
</dbReference>
<dbReference type="Gene3D" id="3.40.640.10">
    <property type="entry name" value="Type I PLP-dependent aspartate aminotransferase-like (Major domain)"/>
    <property type="match status" value="1"/>
</dbReference>
<dbReference type="Proteomes" id="UP000247681">
    <property type="component" value="Unassembled WGS sequence"/>
</dbReference>
<dbReference type="GO" id="GO:0005737">
    <property type="term" value="C:cytoplasm"/>
    <property type="evidence" value="ECO:0007669"/>
    <property type="project" value="TreeGrafter"/>
</dbReference>
<name>A0A2V4C060_9FLAO</name>
<dbReference type="PANTHER" id="PTHR11808">
    <property type="entry name" value="TRANS-SULFURATION ENZYME FAMILY MEMBER"/>
    <property type="match status" value="1"/>
</dbReference>
<dbReference type="Pfam" id="PF01053">
    <property type="entry name" value="Cys_Met_Meta_PP"/>
    <property type="match status" value="1"/>
</dbReference>
<organism evidence="6 7">
    <name type="scientific">Flavobacterium hydrophilum</name>
    <dbReference type="NCBI Taxonomy" id="2211445"/>
    <lineage>
        <taxon>Bacteria</taxon>
        <taxon>Pseudomonadati</taxon>
        <taxon>Bacteroidota</taxon>
        <taxon>Flavobacteriia</taxon>
        <taxon>Flavobacteriales</taxon>
        <taxon>Flavobacteriaceae</taxon>
        <taxon>Flavobacterium</taxon>
    </lineage>
</organism>
<protein>
    <submittedName>
        <fullName evidence="6">Cystathionine gamma-synthase</fullName>
    </submittedName>
</protein>
<dbReference type="EMBL" id="QJHL01000003">
    <property type="protein sequence ID" value="PXY44668.1"/>
    <property type="molecule type" value="Genomic_DNA"/>
</dbReference>